<keyword evidence="1" id="KW-0732">Signal</keyword>
<gene>
    <name evidence="2" type="ORF">D3H34_03655</name>
</gene>
<protein>
    <recommendedName>
        <fullName evidence="4">DUF4124 domain-containing protein</fullName>
    </recommendedName>
</protein>
<feature type="signal peptide" evidence="1">
    <location>
        <begin position="1"/>
        <end position="19"/>
    </location>
</feature>
<comment type="caution">
    <text evidence="2">The sequence shown here is derived from an EMBL/GenBank/DDBJ whole genome shotgun (WGS) entry which is preliminary data.</text>
</comment>
<dbReference type="RefSeq" id="WP_119552088.1">
    <property type="nucleotide sequence ID" value="NZ_QXMN01000002.1"/>
</dbReference>
<dbReference type="OrthoDB" id="8905093at2"/>
<organism evidence="2 3">
    <name type="scientific">Acidovorax cavernicola</name>
    <dbReference type="NCBI Taxonomy" id="1675792"/>
    <lineage>
        <taxon>Bacteria</taxon>
        <taxon>Pseudomonadati</taxon>
        <taxon>Pseudomonadota</taxon>
        <taxon>Betaproteobacteria</taxon>
        <taxon>Burkholderiales</taxon>
        <taxon>Comamonadaceae</taxon>
        <taxon>Acidovorax</taxon>
    </lineage>
</organism>
<sequence length="179" mass="19557">MRLTFLASLLLIACGMAHAQQVYRCGNQYSGEPCASGGGRVVDVSPPVRNLDAAGASQVFLCVSNSGARFWSPDHCRERGALVERIESVPAGVPWEQQVDIADQQTRQGYAVQQRAAQQRGAASPGVTGASGDTSRCAHFNQQVEYYDRLARQPQSGASQSWIAQQRKEARDQQFRVRC</sequence>
<evidence type="ECO:0008006" key="4">
    <source>
        <dbReference type="Google" id="ProtNLM"/>
    </source>
</evidence>
<evidence type="ECO:0000313" key="3">
    <source>
        <dbReference type="Proteomes" id="UP000265619"/>
    </source>
</evidence>
<evidence type="ECO:0000313" key="2">
    <source>
        <dbReference type="EMBL" id="RIX84725.1"/>
    </source>
</evidence>
<proteinExistence type="predicted"/>
<dbReference type="EMBL" id="QXMN01000002">
    <property type="protein sequence ID" value="RIX84725.1"/>
    <property type="molecule type" value="Genomic_DNA"/>
</dbReference>
<reference evidence="2 3" key="1">
    <citation type="submission" date="2018-09" db="EMBL/GenBank/DDBJ databases">
        <title>Acidovorax cavernicola nov. sp. isolated from Gruta de las Maravillas (Aracena, Spain).</title>
        <authorList>
            <person name="Jurado V."/>
            <person name="Gutierrez-Patricio S."/>
            <person name="Gonzalez-Pimentel J.L."/>
            <person name="Miller A.Z."/>
            <person name="Laiz L."/>
            <person name="Saiz-Jimenez C."/>
        </authorList>
    </citation>
    <scope>NUCLEOTIDE SEQUENCE [LARGE SCALE GENOMIC DNA]</scope>
    <source>
        <strain evidence="2 3">1011MAR4D40.2</strain>
    </source>
</reference>
<evidence type="ECO:0000256" key="1">
    <source>
        <dbReference type="SAM" id="SignalP"/>
    </source>
</evidence>
<accession>A0A9X8D8K0</accession>
<feature type="chain" id="PRO_5040833713" description="DUF4124 domain-containing protein" evidence="1">
    <location>
        <begin position="20"/>
        <end position="179"/>
    </location>
</feature>
<dbReference type="AlphaFoldDB" id="A0A9X8D8K0"/>
<keyword evidence="3" id="KW-1185">Reference proteome</keyword>
<name>A0A9X8D8K0_9BURK</name>
<dbReference type="Proteomes" id="UP000265619">
    <property type="component" value="Unassembled WGS sequence"/>
</dbReference>